<comment type="subcellular location">
    <subcellularLocation>
        <location evidence="1">Cell membrane</location>
        <topology evidence="1">Multi-pass membrane protein</topology>
    </subcellularLocation>
</comment>
<evidence type="ECO:0000256" key="6">
    <source>
        <dbReference type="SAM" id="Phobius"/>
    </source>
</evidence>
<evidence type="ECO:0000256" key="2">
    <source>
        <dbReference type="ARBA" id="ARBA00022475"/>
    </source>
</evidence>
<dbReference type="Pfam" id="PF13396">
    <property type="entry name" value="PLDc_N"/>
    <property type="match status" value="1"/>
</dbReference>
<evidence type="ECO:0000256" key="3">
    <source>
        <dbReference type="ARBA" id="ARBA00022692"/>
    </source>
</evidence>
<dbReference type="InterPro" id="IPR027379">
    <property type="entry name" value="CLS_N"/>
</dbReference>
<dbReference type="AlphaFoldDB" id="A0A1Y6CN20"/>
<keyword evidence="9" id="KW-1185">Reference proteome</keyword>
<gene>
    <name evidence="8" type="ORF">SAMN05428998_123121</name>
</gene>
<evidence type="ECO:0000259" key="7">
    <source>
        <dbReference type="Pfam" id="PF13396"/>
    </source>
</evidence>
<evidence type="ECO:0000256" key="5">
    <source>
        <dbReference type="ARBA" id="ARBA00023136"/>
    </source>
</evidence>
<proteinExistence type="predicted"/>
<reference evidence="8 9" key="1">
    <citation type="submission" date="2017-04" db="EMBL/GenBank/DDBJ databases">
        <authorList>
            <person name="Afonso C.L."/>
            <person name="Miller P.J."/>
            <person name="Scott M.A."/>
            <person name="Spackman E."/>
            <person name="Goraichik I."/>
            <person name="Dimitrov K.M."/>
            <person name="Suarez D.L."/>
            <person name="Swayne D.E."/>
        </authorList>
    </citation>
    <scope>NUCLEOTIDE SEQUENCE [LARGE SCALE GENOMIC DNA]</scope>
    <source>
        <strain evidence="8 9">USBA 355</strain>
    </source>
</reference>
<name>A0A1Y6CN20_9PROT</name>
<evidence type="ECO:0000313" key="8">
    <source>
        <dbReference type="EMBL" id="SMF60975.1"/>
    </source>
</evidence>
<evidence type="ECO:0000256" key="1">
    <source>
        <dbReference type="ARBA" id="ARBA00004651"/>
    </source>
</evidence>
<keyword evidence="4 6" id="KW-1133">Transmembrane helix</keyword>
<protein>
    <submittedName>
        <fullName evidence="8">Phospholipase_D-nuclease N-terminal</fullName>
    </submittedName>
</protein>
<feature type="transmembrane region" description="Helical" evidence="6">
    <location>
        <begin position="36"/>
        <end position="54"/>
    </location>
</feature>
<dbReference type="Proteomes" id="UP000192917">
    <property type="component" value="Unassembled WGS sequence"/>
</dbReference>
<accession>A0A1Y6CN20</accession>
<organism evidence="8 9">
    <name type="scientific">Tistlia consotensis USBA 355</name>
    <dbReference type="NCBI Taxonomy" id="560819"/>
    <lineage>
        <taxon>Bacteria</taxon>
        <taxon>Pseudomonadati</taxon>
        <taxon>Pseudomonadota</taxon>
        <taxon>Alphaproteobacteria</taxon>
        <taxon>Rhodospirillales</taxon>
        <taxon>Rhodovibrionaceae</taxon>
        <taxon>Tistlia</taxon>
    </lineage>
</organism>
<keyword evidence="3 6" id="KW-0812">Transmembrane</keyword>
<keyword evidence="5 6" id="KW-0472">Membrane</keyword>
<evidence type="ECO:0000256" key="4">
    <source>
        <dbReference type="ARBA" id="ARBA00022989"/>
    </source>
</evidence>
<sequence length="60" mass="6593">MGLEVGLFGLILLLICVWAILQIAQSHASTLAKALWIVALLIFPVFGFVAWLIFGPRANR</sequence>
<evidence type="ECO:0000313" key="9">
    <source>
        <dbReference type="Proteomes" id="UP000192917"/>
    </source>
</evidence>
<dbReference type="GO" id="GO:0005886">
    <property type="term" value="C:plasma membrane"/>
    <property type="evidence" value="ECO:0007669"/>
    <property type="project" value="UniProtKB-SubCell"/>
</dbReference>
<dbReference type="RefSeq" id="WP_085125051.1">
    <property type="nucleotide sequence ID" value="NZ_FWZX01000023.1"/>
</dbReference>
<keyword evidence="2" id="KW-1003">Cell membrane</keyword>
<feature type="domain" description="Cardiolipin synthase N-terminal" evidence="7">
    <location>
        <begin position="14"/>
        <end position="56"/>
    </location>
</feature>
<dbReference type="EMBL" id="FWZX01000023">
    <property type="protein sequence ID" value="SMF60975.1"/>
    <property type="molecule type" value="Genomic_DNA"/>
</dbReference>